<organism evidence="2 3">
    <name type="scientific">Halomicronema hongdechloris C2206</name>
    <dbReference type="NCBI Taxonomy" id="1641165"/>
    <lineage>
        <taxon>Bacteria</taxon>
        <taxon>Bacillati</taxon>
        <taxon>Cyanobacteriota</taxon>
        <taxon>Cyanophyceae</taxon>
        <taxon>Nodosilineales</taxon>
        <taxon>Nodosilineaceae</taxon>
        <taxon>Halomicronema</taxon>
    </lineage>
</organism>
<dbReference type="Proteomes" id="UP000191901">
    <property type="component" value="Chromosome"/>
</dbReference>
<sequence length="63" mass="6937">MTYGTWSERVARFCLGPPQTQRLGLSINGNDLGKTTLDLTDQSVHPGGSRSPRPPATRANRLW</sequence>
<dbReference type="KEGG" id="hhg:XM38_031710"/>
<accession>A0A1Z3HPN5</accession>
<dbReference type="EMBL" id="CP021983">
    <property type="protein sequence ID" value="ASC72216.1"/>
    <property type="molecule type" value="Genomic_DNA"/>
</dbReference>
<evidence type="ECO:0000313" key="3">
    <source>
        <dbReference type="Proteomes" id="UP000191901"/>
    </source>
</evidence>
<evidence type="ECO:0000313" key="2">
    <source>
        <dbReference type="EMBL" id="ASC72216.1"/>
    </source>
</evidence>
<feature type="region of interest" description="Disordered" evidence="1">
    <location>
        <begin position="34"/>
        <end position="63"/>
    </location>
</feature>
<reference evidence="2 3" key="1">
    <citation type="journal article" date="2016" name="Biochim. Biophys. Acta">
        <title>Characterization of red-shifted phycobilisomes isolated from the chlorophyll f-containing cyanobacterium Halomicronema hongdechloris.</title>
        <authorList>
            <person name="Li Y."/>
            <person name="Lin Y."/>
            <person name="Garvey C.J."/>
            <person name="Birch D."/>
            <person name="Corkery R.W."/>
            <person name="Loughlin P.C."/>
            <person name="Scheer H."/>
            <person name="Willows R.D."/>
            <person name="Chen M."/>
        </authorList>
    </citation>
    <scope>NUCLEOTIDE SEQUENCE [LARGE SCALE GENOMIC DNA]</scope>
    <source>
        <strain evidence="2 3">C2206</strain>
    </source>
</reference>
<dbReference type="AlphaFoldDB" id="A0A1Z3HPN5"/>
<evidence type="ECO:0000256" key="1">
    <source>
        <dbReference type="SAM" id="MobiDB-lite"/>
    </source>
</evidence>
<protein>
    <submittedName>
        <fullName evidence="2">Uncharacterized protein</fullName>
    </submittedName>
</protein>
<keyword evidence="3" id="KW-1185">Reference proteome</keyword>
<gene>
    <name evidence="2" type="ORF">XM38_031710</name>
</gene>
<name>A0A1Z3HPN5_9CYAN</name>
<proteinExistence type="predicted"/>